<comment type="caution">
    <text evidence="8">The sequence shown here is derived from an EMBL/GenBank/DDBJ whole genome shotgun (WGS) entry which is preliminary data.</text>
</comment>
<dbReference type="InterPro" id="IPR036059">
    <property type="entry name" value="TldD/PmbA_sf"/>
</dbReference>
<dbReference type="Gene3D" id="3.30.2290.10">
    <property type="entry name" value="PmbA/TldD superfamily"/>
    <property type="match status" value="1"/>
</dbReference>
<dbReference type="AlphaFoldDB" id="A0A1Y3GIM2"/>
<dbReference type="Pfam" id="PF01523">
    <property type="entry name" value="PmbA_TldD_1st"/>
    <property type="match status" value="1"/>
</dbReference>
<dbReference type="Pfam" id="PF19290">
    <property type="entry name" value="PmbA_TldD_2nd"/>
    <property type="match status" value="1"/>
</dbReference>
<keyword evidence="9" id="KW-1185">Reference proteome</keyword>
<accession>A0A1Y3GIM2</accession>
<dbReference type="EMBL" id="MRZU01000003">
    <property type="protein sequence ID" value="OUJ19246.1"/>
    <property type="molecule type" value="Genomic_DNA"/>
</dbReference>
<dbReference type="InterPro" id="IPR045570">
    <property type="entry name" value="Metalloprtase-TldD/E_cen_dom"/>
</dbReference>
<dbReference type="SUPFAM" id="SSF111283">
    <property type="entry name" value="Putative modulator of DNA gyrase, PmbA/TldD"/>
    <property type="match status" value="1"/>
</dbReference>
<keyword evidence="3" id="KW-0378">Hydrolase</keyword>
<protein>
    <submittedName>
        <fullName evidence="8">Zn-dependent protease component of TldD/TldE system</fullName>
    </submittedName>
</protein>
<dbReference type="Pfam" id="PF19289">
    <property type="entry name" value="PmbA_TldD_3rd"/>
    <property type="match status" value="1"/>
</dbReference>
<dbReference type="InterPro" id="IPR051463">
    <property type="entry name" value="Peptidase_U62_metallo"/>
</dbReference>
<dbReference type="InterPro" id="IPR035068">
    <property type="entry name" value="TldD/PmbA_N"/>
</dbReference>
<name>A0A1Y3GIM2_9EURY</name>
<evidence type="ECO:0000259" key="6">
    <source>
        <dbReference type="Pfam" id="PF19289"/>
    </source>
</evidence>
<keyword evidence="4" id="KW-0482">Metalloprotease</keyword>
<evidence type="ECO:0000259" key="7">
    <source>
        <dbReference type="Pfam" id="PF19290"/>
    </source>
</evidence>
<feature type="domain" description="Metalloprotease TldD/E central" evidence="7">
    <location>
        <begin position="100"/>
        <end position="205"/>
    </location>
</feature>
<reference evidence="8 9" key="1">
    <citation type="submission" date="2016-12" db="EMBL/GenBank/DDBJ databases">
        <title>Discovery of methanogenic haloarchaea.</title>
        <authorList>
            <person name="Sorokin D.Y."/>
            <person name="Makarova K.S."/>
            <person name="Abbas B."/>
            <person name="Ferrer M."/>
            <person name="Golyshin P.N."/>
        </authorList>
    </citation>
    <scope>NUCLEOTIDE SEQUENCE [LARGE SCALE GENOMIC DNA]</scope>
    <source>
        <strain evidence="8">AMET1</strain>
    </source>
</reference>
<feature type="domain" description="Metalloprotease TldD/E C-terminal" evidence="6">
    <location>
        <begin position="212"/>
        <end position="444"/>
    </location>
</feature>
<evidence type="ECO:0000256" key="1">
    <source>
        <dbReference type="ARBA" id="ARBA00005836"/>
    </source>
</evidence>
<dbReference type="GO" id="GO:0005829">
    <property type="term" value="C:cytosol"/>
    <property type="evidence" value="ECO:0007669"/>
    <property type="project" value="TreeGrafter"/>
</dbReference>
<evidence type="ECO:0000313" key="8">
    <source>
        <dbReference type="EMBL" id="OUJ19246.1"/>
    </source>
</evidence>
<dbReference type="InterPro" id="IPR025502">
    <property type="entry name" value="TldD"/>
</dbReference>
<gene>
    <name evidence="8" type="ORF">AMET1_0900</name>
</gene>
<dbReference type="Proteomes" id="UP000195137">
    <property type="component" value="Unassembled WGS sequence"/>
</dbReference>
<evidence type="ECO:0000256" key="4">
    <source>
        <dbReference type="ARBA" id="ARBA00023049"/>
    </source>
</evidence>
<dbReference type="PANTHER" id="PTHR30624">
    <property type="entry name" value="UNCHARACTERIZED PROTEIN TLDD AND PMBA"/>
    <property type="match status" value="1"/>
</dbReference>
<proteinExistence type="inferred from homology"/>
<keyword evidence="2 8" id="KW-0645">Protease</keyword>
<comment type="similarity">
    <text evidence="1">Belongs to the peptidase U62 family.</text>
</comment>
<feature type="domain" description="Metalloprotease TldD/E N-terminal" evidence="5">
    <location>
        <begin position="12"/>
        <end position="71"/>
    </location>
</feature>
<organism evidence="8 9">
    <name type="scientific">Methanonatronarchaeum thermophilum</name>
    <dbReference type="NCBI Taxonomy" id="1927129"/>
    <lineage>
        <taxon>Archaea</taxon>
        <taxon>Methanobacteriati</taxon>
        <taxon>Methanobacteriota</taxon>
        <taxon>Methanonatronarchaeia</taxon>
        <taxon>Methanonatronarchaeales</taxon>
        <taxon>Methanonatronarchaeaceae</taxon>
        <taxon>Methanonatronarchaeum</taxon>
    </lineage>
</organism>
<evidence type="ECO:0000313" key="9">
    <source>
        <dbReference type="Proteomes" id="UP000195137"/>
    </source>
</evidence>
<dbReference type="InterPro" id="IPR045569">
    <property type="entry name" value="Metalloprtase-TldD/E_C"/>
</dbReference>
<evidence type="ECO:0000256" key="3">
    <source>
        <dbReference type="ARBA" id="ARBA00022801"/>
    </source>
</evidence>
<sequence length="447" mass="47950">MVDFFESVSVVSDTSSIEVEDGEVEDVKSDSSCGFSVRALDDGSWGFASTSVSDLGSLDMEGVVEKACRLAELSPARPGFKSVEIDRSPSSMSLDVEVNPRFVELSEKIDYLVGCHNEALQGRVKSTKFTYTDSEFEFSYSNSSGEEASYNLVRTGVSGKAVAKEGDMLQTAGERVYGSKGYEILEEQGFRELCRDLGRKADSLLDAGSPPSGQYPVIMDPELAGVFIHEAVGHASEGDLVAMDNSILKGRLGSQVGSDVVTVVDDPSLKGNFGYYPFDWEGVPAEPTTIIENGVLKGYLNSRESAAQTMSPVTPNFRSQSYSNNPLVRMSNTYIKPGDWSLEEMLEDIGSGVYLRGSRGGQVSSGEGTFQFNAEDGYTIDGGELDQHLRDVSLSGRTLKTLLNIDALANDLEYYPGFCGKGGQGVPVTDGGPHTRVSNLLVGGGDS</sequence>
<dbReference type="InterPro" id="IPR002510">
    <property type="entry name" value="Metalloprtase-TldD/E_N"/>
</dbReference>
<evidence type="ECO:0000259" key="5">
    <source>
        <dbReference type="Pfam" id="PF01523"/>
    </source>
</evidence>
<dbReference type="GO" id="GO:0006508">
    <property type="term" value="P:proteolysis"/>
    <property type="evidence" value="ECO:0007669"/>
    <property type="project" value="UniProtKB-KW"/>
</dbReference>
<dbReference type="GO" id="GO:0008237">
    <property type="term" value="F:metallopeptidase activity"/>
    <property type="evidence" value="ECO:0007669"/>
    <property type="project" value="UniProtKB-KW"/>
</dbReference>
<dbReference type="PANTHER" id="PTHR30624:SF0">
    <property type="entry name" value="METALLOPROTEASE SLR0863"/>
    <property type="match status" value="1"/>
</dbReference>
<dbReference type="RefSeq" id="WP_086637271.1">
    <property type="nucleotide sequence ID" value="NZ_MRZU01000003.1"/>
</dbReference>
<dbReference type="PIRSF" id="PIRSF004919">
    <property type="entry name" value="TldD"/>
    <property type="match status" value="1"/>
</dbReference>
<evidence type="ECO:0000256" key="2">
    <source>
        <dbReference type="ARBA" id="ARBA00022670"/>
    </source>
</evidence>
<dbReference type="OrthoDB" id="98233at2157"/>